<dbReference type="PROSITE" id="PS51257">
    <property type="entry name" value="PROKAR_LIPOPROTEIN"/>
    <property type="match status" value="1"/>
</dbReference>
<organism evidence="2 3">
    <name type="scientific">Naumannella cuiyingiana</name>
    <dbReference type="NCBI Taxonomy" id="1347891"/>
    <lineage>
        <taxon>Bacteria</taxon>
        <taxon>Bacillati</taxon>
        <taxon>Actinomycetota</taxon>
        <taxon>Actinomycetes</taxon>
        <taxon>Propionibacteriales</taxon>
        <taxon>Propionibacteriaceae</taxon>
        <taxon>Naumannella</taxon>
    </lineage>
</organism>
<protein>
    <recommendedName>
        <fullName evidence="4">DUF3515 domain-containing protein</fullName>
    </recommendedName>
</protein>
<reference evidence="2 3" key="1">
    <citation type="submission" date="2020-07" db="EMBL/GenBank/DDBJ databases">
        <title>Sequencing the genomes of 1000 actinobacteria strains.</title>
        <authorList>
            <person name="Klenk H.-P."/>
        </authorList>
    </citation>
    <scope>NUCLEOTIDE SEQUENCE [LARGE SCALE GENOMIC DNA]</scope>
    <source>
        <strain evidence="2 3">DSM 103164</strain>
    </source>
</reference>
<sequence>MNPHGRHRTGGGALPTVLSALAALPILAGCAGPVDIAEPQPKAAAAQACAKMIADLPPTVGGQDRREARPGRTGAAWGNPAIVLTCGGELPAGAGPDAQCFEVNQVGWYAEESEQGWTFTTLGRLTPVQVTVPPEYAPEANVLVDLARPITDHVPQERPCV</sequence>
<comment type="caution">
    <text evidence="2">The sequence shown here is derived from an EMBL/GenBank/DDBJ whole genome shotgun (WGS) entry which is preliminary data.</text>
</comment>
<evidence type="ECO:0000313" key="3">
    <source>
        <dbReference type="Proteomes" id="UP000527616"/>
    </source>
</evidence>
<evidence type="ECO:0008006" key="4">
    <source>
        <dbReference type="Google" id="ProtNLM"/>
    </source>
</evidence>
<proteinExistence type="predicted"/>
<accession>A0A7Z0IMD6</accession>
<dbReference type="AlphaFoldDB" id="A0A7Z0IMD6"/>
<feature type="chain" id="PRO_5039050593" description="DUF3515 domain-containing protein" evidence="1">
    <location>
        <begin position="29"/>
        <end position="161"/>
    </location>
</feature>
<name>A0A7Z0IMD6_9ACTN</name>
<dbReference type="Pfam" id="PF12028">
    <property type="entry name" value="DUF3515"/>
    <property type="match status" value="1"/>
</dbReference>
<keyword evidence="3" id="KW-1185">Reference proteome</keyword>
<dbReference type="RefSeq" id="WP_179446151.1">
    <property type="nucleotide sequence ID" value="NZ_JACBZS010000001.1"/>
</dbReference>
<gene>
    <name evidence="2" type="ORF">GGQ54_003047</name>
</gene>
<keyword evidence="1" id="KW-0732">Signal</keyword>
<evidence type="ECO:0000256" key="1">
    <source>
        <dbReference type="SAM" id="SignalP"/>
    </source>
</evidence>
<dbReference type="InterPro" id="IPR021903">
    <property type="entry name" value="DUF3515"/>
</dbReference>
<feature type="signal peptide" evidence="1">
    <location>
        <begin position="1"/>
        <end position="28"/>
    </location>
</feature>
<dbReference type="EMBL" id="JACBZS010000001">
    <property type="protein sequence ID" value="NYI72487.1"/>
    <property type="molecule type" value="Genomic_DNA"/>
</dbReference>
<dbReference type="Proteomes" id="UP000527616">
    <property type="component" value="Unassembled WGS sequence"/>
</dbReference>
<evidence type="ECO:0000313" key="2">
    <source>
        <dbReference type="EMBL" id="NYI72487.1"/>
    </source>
</evidence>